<dbReference type="InterPro" id="IPR014500">
    <property type="entry name" value="UCP019307_cupin"/>
</dbReference>
<dbReference type="InterPro" id="IPR014710">
    <property type="entry name" value="RmlC-like_jellyroll"/>
</dbReference>
<proteinExistence type="predicted"/>
<protein>
    <submittedName>
        <fullName evidence="1">Cupin</fullName>
    </submittedName>
</protein>
<dbReference type="RefSeq" id="WP_211925883.1">
    <property type="nucleotide sequence ID" value="NZ_JAGQFT020000001.1"/>
</dbReference>
<sequence>MSDEPETLRLAPHDWVPNHPSLPVLLYRGAVGAPPGEACARACEERFAANGWPPQWRDGIFDYHHYHSTAHEVLGIAAGSARVVLGGPGGEEVALAAGDVVVLPAGTGHCRVDATADFLVVGAYPPGQDFDICRQAPDPAMRARIAALDFPDSDPVAGRDGALPRLWRR</sequence>
<dbReference type="EMBL" id="JAGQFT020000001">
    <property type="protein sequence ID" value="MBS7455752.1"/>
    <property type="molecule type" value="Genomic_DNA"/>
</dbReference>
<dbReference type="CDD" id="cd02219">
    <property type="entry name" value="cupin_YjlB-like"/>
    <property type="match status" value="1"/>
</dbReference>
<dbReference type="PANTHER" id="PTHR36448:SF2">
    <property type="entry name" value="CUPIN TYPE-1 DOMAIN-CONTAINING PROTEIN"/>
    <property type="match status" value="1"/>
</dbReference>
<reference evidence="1" key="2">
    <citation type="submission" date="2021-04" db="EMBL/GenBank/DDBJ databases">
        <authorList>
            <person name="Karlyshev A.V."/>
        </authorList>
    </citation>
    <scope>NUCLEOTIDE SEQUENCE</scope>
    <source>
        <strain evidence="1">LMG 29479</strain>
    </source>
</reference>
<dbReference type="InterPro" id="IPR047121">
    <property type="entry name" value="YjiB-like"/>
</dbReference>
<dbReference type="SUPFAM" id="SSF51182">
    <property type="entry name" value="RmlC-like cupins"/>
    <property type="match status" value="1"/>
</dbReference>
<evidence type="ECO:0000313" key="3">
    <source>
        <dbReference type="Proteomes" id="UP000675747"/>
    </source>
</evidence>
<accession>A0A8J7VU98</accession>
<dbReference type="PANTHER" id="PTHR36448">
    <property type="entry name" value="BLR7373 PROTEIN"/>
    <property type="match status" value="1"/>
</dbReference>
<dbReference type="InterPro" id="IPR011051">
    <property type="entry name" value="RmlC_Cupin_sf"/>
</dbReference>
<comment type="caution">
    <text evidence="1">The sequence shown here is derived from an EMBL/GenBank/DDBJ whole genome shotgun (WGS) entry which is preliminary data.</text>
</comment>
<organism evidence="1">
    <name type="scientific">Coralloluteibacterium stylophorae</name>
    <dbReference type="NCBI Taxonomy" id="1776034"/>
    <lineage>
        <taxon>Bacteria</taxon>
        <taxon>Pseudomonadati</taxon>
        <taxon>Pseudomonadota</taxon>
        <taxon>Gammaproteobacteria</taxon>
        <taxon>Lysobacterales</taxon>
        <taxon>Lysobacteraceae</taxon>
        <taxon>Coralloluteibacterium</taxon>
    </lineage>
</organism>
<dbReference type="Gene3D" id="2.60.120.10">
    <property type="entry name" value="Jelly Rolls"/>
    <property type="match status" value="1"/>
</dbReference>
<dbReference type="EMBL" id="JAGQFT010000027">
    <property type="protein sequence ID" value="MBR0561918.1"/>
    <property type="molecule type" value="Genomic_DNA"/>
</dbReference>
<evidence type="ECO:0000313" key="2">
    <source>
        <dbReference type="EMBL" id="MBS7455752.1"/>
    </source>
</evidence>
<keyword evidence="3" id="KW-1185">Reference proteome</keyword>
<dbReference type="Proteomes" id="UP000675747">
    <property type="component" value="Unassembled WGS sequence"/>
</dbReference>
<name>A0A8J7VU98_9GAMM</name>
<gene>
    <name evidence="2" type="ORF">KB893_001195</name>
    <name evidence="1" type="ORF">KB893_05245</name>
</gene>
<dbReference type="PIRSF" id="PIRSF019307">
    <property type="entry name" value="UCP019307"/>
    <property type="match status" value="1"/>
</dbReference>
<evidence type="ECO:0000313" key="1">
    <source>
        <dbReference type="EMBL" id="MBR0561918.1"/>
    </source>
</evidence>
<reference evidence="2 3" key="1">
    <citation type="journal article" date="2021" name="Microbiol. Resour. Announc.">
        <title>Draft Genome Sequence of Coralloluteibacterium stylophorae LMG 29479T.</title>
        <authorList>
            <person name="Karlyshev A.V."/>
            <person name="Kudryashova E.B."/>
            <person name="Ariskina E.V."/>
            <person name="Conroy A.P."/>
            <person name="Abidueva E.Y."/>
        </authorList>
    </citation>
    <scope>NUCLEOTIDE SEQUENCE [LARGE SCALE GENOMIC DNA]</scope>
    <source>
        <strain evidence="2 3">LMG 29479</strain>
    </source>
</reference>
<dbReference type="AlphaFoldDB" id="A0A8J7VU98"/>